<organism evidence="1 2">
    <name type="scientific">Lithospermum erythrorhizon</name>
    <name type="common">Purple gromwell</name>
    <name type="synonym">Lithospermum officinale var. erythrorhizon</name>
    <dbReference type="NCBI Taxonomy" id="34254"/>
    <lineage>
        <taxon>Eukaryota</taxon>
        <taxon>Viridiplantae</taxon>
        <taxon>Streptophyta</taxon>
        <taxon>Embryophyta</taxon>
        <taxon>Tracheophyta</taxon>
        <taxon>Spermatophyta</taxon>
        <taxon>Magnoliopsida</taxon>
        <taxon>eudicotyledons</taxon>
        <taxon>Gunneridae</taxon>
        <taxon>Pentapetalae</taxon>
        <taxon>asterids</taxon>
        <taxon>lamiids</taxon>
        <taxon>Boraginales</taxon>
        <taxon>Boraginaceae</taxon>
        <taxon>Boraginoideae</taxon>
        <taxon>Lithospermeae</taxon>
        <taxon>Lithospermum</taxon>
    </lineage>
</organism>
<evidence type="ECO:0000313" key="2">
    <source>
        <dbReference type="Proteomes" id="UP001454036"/>
    </source>
</evidence>
<keyword evidence="2" id="KW-1185">Reference proteome</keyword>
<gene>
    <name evidence="1" type="ORF">LIER_12314</name>
</gene>
<dbReference type="AlphaFoldDB" id="A0AAV3PWG5"/>
<sequence length="164" mass="19020">MSSSGSSLRLDFSKLEHLDGIIIRGLENKYGADDAGKTKCVVESSWHSRWLMEKPIMDQVHMFDNLCTYVTNEGINLDEIFQANVLLEKFPPSWSEYNPKHKKRDMPLQELISHMRTEKANRLKDKLDRVAPYNSTNPNLVEIGSLSNVNRFKGKAKMKRQHWQ</sequence>
<evidence type="ECO:0000313" key="1">
    <source>
        <dbReference type="EMBL" id="GAA0154287.1"/>
    </source>
</evidence>
<reference evidence="1 2" key="1">
    <citation type="submission" date="2024-01" db="EMBL/GenBank/DDBJ databases">
        <title>The complete chloroplast genome sequence of Lithospermum erythrorhizon: insights into the phylogenetic relationship among Boraginaceae species and the maternal lineages of purple gromwells.</title>
        <authorList>
            <person name="Okada T."/>
            <person name="Watanabe K."/>
        </authorList>
    </citation>
    <scope>NUCLEOTIDE SEQUENCE [LARGE SCALE GENOMIC DNA]</scope>
</reference>
<proteinExistence type="predicted"/>
<accession>A0AAV3PWG5</accession>
<dbReference type="Proteomes" id="UP001454036">
    <property type="component" value="Unassembled WGS sequence"/>
</dbReference>
<protein>
    <submittedName>
        <fullName evidence="1">Uncharacterized protein</fullName>
    </submittedName>
</protein>
<dbReference type="EMBL" id="BAABME010002362">
    <property type="protein sequence ID" value="GAA0154287.1"/>
    <property type="molecule type" value="Genomic_DNA"/>
</dbReference>
<comment type="caution">
    <text evidence="1">The sequence shown here is derived from an EMBL/GenBank/DDBJ whole genome shotgun (WGS) entry which is preliminary data.</text>
</comment>
<name>A0AAV3PWG5_LITER</name>